<dbReference type="InterPro" id="IPR009056">
    <property type="entry name" value="Cyt_c-like_dom"/>
</dbReference>
<gene>
    <name evidence="7" type="ORF">FJR03_03235</name>
</gene>
<proteinExistence type="predicted"/>
<dbReference type="GO" id="GO:0046872">
    <property type="term" value="F:metal ion binding"/>
    <property type="evidence" value="ECO:0007669"/>
    <property type="project" value="UniProtKB-KW"/>
</dbReference>
<keyword evidence="1 4" id="KW-0349">Heme</keyword>
<dbReference type="EMBL" id="CP041165">
    <property type="protein sequence ID" value="QOP40804.1"/>
    <property type="molecule type" value="Genomic_DNA"/>
</dbReference>
<evidence type="ECO:0000313" key="7">
    <source>
        <dbReference type="EMBL" id="QOP40804.1"/>
    </source>
</evidence>
<keyword evidence="5" id="KW-0732">Signal</keyword>
<dbReference type="Gene3D" id="1.10.760.10">
    <property type="entry name" value="Cytochrome c-like domain"/>
    <property type="match status" value="1"/>
</dbReference>
<dbReference type="PROSITE" id="PS51007">
    <property type="entry name" value="CYTC"/>
    <property type="match status" value="1"/>
</dbReference>
<dbReference type="RefSeq" id="WP_193114225.1">
    <property type="nucleotide sequence ID" value="NZ_CP041165.1"/>
</dbReference>
<organism evidence="7 8">
    <name type="scientific">Sulfurimonas marina</name>
    <dbReference type="NCBI Taxonomy" id="2590551"/>
    <lineage>
        <taxon>Bacteria</taxon>
        <taxon>Pseudomonadati</taxon>
        <taxon>Campylobacterota</taxon>
        <taxon>Epsilonproteobacteria</taxon>
        <taxon>Campylobacterales</taxon>
        <taxon>Sulfurimonadaceae</taxon>
        <taxon>Sulfurimonas</taxon>
    </lineage>
</organism>
<dbReference type="SUPFAM" id="SSF46626">
    <property type="entry name" value="Cytochrome c"/>
    <property type="match status" value="1"/>
</dbReference>
<keyword evidence="2 4" id="KW-0479">Metal-binding</keyword>
<dbReference type="AlphaFoldDB" id="A0A7M1ATR0"/>
<protein>
    <submittedName>
        <fullName evidence="7">Cytochrome C</fullName>
    </submittedName>
</protein>
<evidence type="ECO:0000256" key="1">
    <source>
        <dbReference type="ARBA" id="ARBA00022617"/>
    </source>
</evidence>
<accession>A0A7M1ATR0</accession>
<dbReference type="Proteomes" id="UP000593910">
    <property type="component" value="Chromosome"/>
</dbReference>
<evidence type="ECO:0000313" key="8">
    <source>
        <dbReference type="Proteomes" id="UP000593910"/>
    </source>
</evidence>
<evidence type="ECO:0000259" key="6">
    <source>
        <dbReference type="PROSITE" id="PS51007"/>
    </source>
</evidence>
<keyword evidence="3 4" id="KW-0408">Iron</keyword>
<dbReference type="GO" id="GO:0020037">
    <property type="term" value="F:heme binding"/>
    <property type="evidence" value="ECO:0007669"/>
    <property type="project" value="InterPro"/>
</dbReference>
<evidence type="ECO:0000256" key="4">
    <source>
        <dbReference type="PROSITE-ProRule" id="PRU00433"/>
    </source>
</evidence>
<reference evidence="7 8" key="1">
    <citation type="submission" date="2019-06" db="EMBL/GenBank/DDBJ databases">
        <title>Sulfurimonas gotlandica sp. nov., a chemoautotrophic and psychrotolerant epsilonproteobacterium isolated from a pelagic redoxcline, and an emended description of the genus Sulfurimonas.</title>
        <authorList>
            <person name="Wang S."/>
            <person name="Jiang L."/>
            <person name="Shao Z."/>
        </authorList>
    </citation>
    <scope>NUCLEOTIDE SEQUENCE [LARGE SCALE GENOMIC DNA]</scope>
    <source>
        <strain evidence="7 8">B2</strain>
    </source>
</reference>
<sequence length="96" mass="9831">MKKLLVASIAAAAVSTMAMAAPVNGKACAACHGANWEKHAMGKSKVVADMTHAEIADALKGYKAGTYGGPMKGVMKGQVAKYSDAELDAFSQTIGK</sequence>
<evidence type="ECO:0000256" key="5">
    <source>
        <dbReference type="SAM" id="SignalP"/>
    </source>
</evidence>
<dbReference type="InterPro" id="IPR036909">
    <property type="entry name" value="Cyt_c-like_dom_sf"/>
</dbReference>
<evidence type="ECO:0000256" key="2">
    <source>
        <dbReference type="ARBA" id="ARBA00022723"/>
    </source>
</evidence>
<feature type="signal peptide" evidence="5">
    <location>
        <begin position="1"/>
        <end position="20"/>
    </location>
</feature>
<feature type="domain" description="Cytochrome c" evidence="6">
    <location>
        <begin position="15"/>
        <end position="96"/>
    </location>
</feature>
<keyword evidence="8" id="KW-1185">Reference proteome</keyword>
<name>A0A7M1ATR0_9BACT</name>
<dbReference type="GO" id="GO:0009055">
    <property type="term" value="F:electron transfer activity"/>
    <property type="evidence" value="ECO:0007669"/>
    <property type="project" value="InterPro"/>
</dbReference>
<feature type="chain" id="PRO_5032645622" evidence="5">
    <location>
        <begin position="21"/>
        <end position="96"/>
    </location>
</feature>
<dbReference type="KEGG" id="smax:FJR03_03235"/>
<evidence type="ECO:0000256" key="3">
    <source>
        <dbReference type="ARBA" id="ARBA00023004"/>
    </source>
</evidence>